<evidence type="ECO:0000313" key="2">
    <source>
        <dbReference type="Proteomes" id="UP000243140"/>
    </source>
</evidence>
<reference evidence="1 2" key="1">
    <citation type="submission" date="2017-02" db="EMBL/GenBank/DDBJ databases">
        <title>The new phylogeny of genus Mycobacterium.</title>
        <authorList>
            <person name="Tortoli E."/>
            <person name="Trovato A."/>
            <person name="Cirillo D.M."/>
        </authorList>
    </citation>
    <scope>NUCLEOTIDE SEQUENCE [LARGE SCALE GENOMIC DNA]</scope>
    <source>
        <strain evidence="1 2">IP1130001</strain>
    </source>
</reference>
<dbReference type="EMBL" id="MVHV01000024">
    <property type="protein sequence ID" value="ORA79082.1"/>
    <property type="molecule type" value="Genomic_DNA"/>
</dbReference>
<organism evidence="1 2">
    <name type="scientific">Mycobacterium malmoense</name>
    <dbReference type="NCBI Taxonomy" id="1780"/>
    <lineage>
        <taxon>Bacteria</taxon>
        <taxon>Bacillati</taxon>
        <taxon>Actinomycetota</taxon>
        <taxon>Actinomycetes</taxon>
        <taxon>Mycobacteriales</taxon>
        <taxon>Mycobacteriaceae</taxon>
        <taxon>Mycobacterium</taxon>
    </lineage>
</organism>
<name>A0ABX3SNG5_MYCMA</name>
<evidence type="ECO:0008006" key="3">
    <source>
        <dbReference type="Google" id="ProtNLM"/>
    </source>
</evidence>
<protein>
    <recommendedName>
        <fullName evidence="3">PE-PGRS family protein</fullName>
    </recommendedName>
</protein>
<comment type="caution">
    <text evidence="1">The sequence shown here is derived from an EMBL/GenBank/DDBJ whole genome shotgun (WGS) entry which is preliminary data.</text>
</comment>
<proteinExistence type="predicted"/>
<keyword evidence="2" id="KW-1185">Reference proteome</keyword>
<evidence type="ECO:0000313" key="1">
    <source>
        <dbReference type="EMBL" id="ORA79082.1"/>
    </source>
</evidence>
<dbReference type="RefSeq" id="WP_083011651.1">
    <property type="nucleotide sequence ID" value="NZ_CP060015.1"/>
</dbReference>
<gene>
    <name evidence="1" type="ORF">BST29_19700</name>
</gene>
<accession>A0ABX3SNG5</accession>
<sequence>MQLAARPYLTAGVALAGAGIIAAPPVAQHLPEIQASEVRLANAEESITDLFSGAANGAANLASAASAADVPGSLFSPLAAAAGSDPYFVNPLQTWVDVFANSAANLQTIGADWANIPAVLAQQVAANWIEYANLYVGAYQAAANGAVNFYTSVAVHGTPTTFWPLMTTILSDFQTGDLINAFEDLGYALIQGPIQQIFEPMEQTLNIPVDITQNIATTTSNLIGTQLTSGISALGASLEVGAIPSFFEGLGAGLQPAYDAFAAGDFPGGVLNVLNTPGVAVDYLLNGVPGGGATGLLSPENGSVDIDSGLLSVLVNYIPQQLAAAIPVSGAANITEGGSLATGWGAFVNQLINGWPQANQIVDNIVALINYLSPADFGNAAAAVGALPIDVAGIAPSIAADLSGLLPSIATGIAGTLPTELGTLAANILTSLL</sequence>
<dbReference type="Proteomes" id="UP000243140">
    <property type="component" value="Unassembled WGS sequence"/>
</dbReference>